<keyword evidence="2" id="KW-0472">Membrane</keyword>
<keyword evidence="2" id="KW-0812">Transmembrane</keyword>
<sequence length="408" mass="46474">MFCLIFGKSIPIFGKSIPTFGISIPIFGKMRIFAPMLQSVITVTPMLTCAFWTFVLLVDLKEHGDRGAHKQLLAWSLAATLLYMGHCAFFNKTFSSLPFFDALYLVCNLSVFPLYLRYLTKLTEGRVGAWMNWGVALPPVAFGLVVAQLYLLMSEKDTQSFVHHYLYHNSFDSLEGLARLQAVVHQTAKVVFAIGVCTTLTMGLRKIRRYNRLVESIYADTEDKRLHSIGTLLLLLVLMSCISFVANAIGKHVFVDSNWMLGPTFLIFSVLLFALSYAGYRQVFSFEDIEQVETEAPAYIGNGLSDDIRKLMEKERIYLTHNLKVGDIATRLNTNSRYIQEALNVEMNVNFSDYINQLRVDYAEDLLKKEPDITMEDLIRRSGFSSSSTFYRNFKHIKGYRPKVDGRL</sequence>
<dbReference type="PANTHER" id="PTHR43280:SF2">
    <property type="entry name" value="HTH-TYPE TRANSCRIPTIONAL REGULATOR EXSA"/>
    <property type="match status" value="1"/>
</dbReference>
<dbReference type="GO" id="GO:0003700">
    <property type="term" value="F:DNA-binding transcription factor activity"/>
    <property type="evidence" value="ECO:0007669"/>
    <property type="project" value="InterPro"/>
</dbReference>
<dbReference type="Pfam" id="PF12833">
    <property type="entry name" value="HTH_18"/>
    <property type="match status" value="1"/>
</dbReference>
<keyword evidence="5" id="KW-1185">Reference proteome</keyword>
<evidence type="ECO:0000256" key="2">
    <source>
        <dbReference type="SAM" id="Phobius"/>
    </source>
</evidence>
<feature type="transmembrane region" description="Helical" evidence="2">
    <location>
        <begin position="72"/>
        <end position="91"/>
    </location>
</feature>
<dbReference type="AlphaFoldDB" id="U2P3W9"/>
<evidence type="ECO:0000313" key="5">
    <source>
        <dbReference type="Proteomes" id="UP000016648"/>
    </source>
</evidence>
<dbReference type="SMART" id="SM00342">
    <property type="entry name" value="HTH_ARAC"/>
    <property type="match status" value="1"/>
</dbReference>
<accession>U2P3W9</accession>
<dbReference type="PROSITE" id="PS01124">
    <property type="entry name" value="HTH_ARAC_FAMILY_2"/>
    <property type="match status" value="1"/>
</dbReference>
<feature type="transmembrane region" description="Helical" evidence="2">
    <location>
        <begin position="226"/>
        <end position="249"/>
    </location>
</feature>
<evidence type="ECO:0000256" key="1">
    <source>
        <dbReference type="ARBA" id="ARBA00023125"/>
    </source>
</evidence>
<evidence type="ECO:0000259" key="3">
    <source>
        <dbReference type="PROSITE" id="PS01124"/>
    </source>
</evidence>
<feature type="domain" description="HTH araC/xylS-type" evidence="3">
    <location>
        <begin position="309"/>
        <end position="408"/>
    </location>
</feature>
<comment type="caution">
    <text evidence="4">The sequence shown here is derived from an EMBL/GenBank/DDBJ whole genome shotgun (WGS) entry which is preliminary data.</text>
</comment>
<proteinExistence type="predicted"/>
<name>U2P3W9_9BACT</name>
<reference evidence="4 5" key="1">
    <citation type="submission" date="2013-08" db="EMBL/GenBank/DDBJ databases">
        <authorList>
            <person name="Durkin A.S."/>
            <person name="Haft D.R."/>
            <person name="McCorrison J."/>
            <person name="Torralba M."/>
            <person name="Gillis M."/>
            <person name="Haft D.H."/>
            <person name="Methe B."/>
            <person name="Sutton G."/>
            <person name="Nelson K.E."/>
        </authorList>
    </citation>
    <scope>NUCLEOTIDE SEQUENCE [LARGE SCALE GENOMIC DNA]</scope>
    <source>
        <strain evidence="4 5">F0067</strain>
    </source>
</reference>
<evidence type="ECO:0000313" key="4">
    <source>
        <dbReference type="EMBL" id="ERK38871.1"/>
    </source>
</evidence>
<feature type="transmembrane region" description="Helical" evidence="2">
    <location>
        <begin position="40"/>
        <end position="60"/>
    </location>
</feature>
<feature type="transmembrane region" description="Helical" evidence="2">
    <location>
        <begin position="261"/>
        <end position="280"/>
    </location>
</feature>
<feature type="transmembrane region" description="Helical" evidence="2">
    <location>
        <begin position="97"/>
        <end position="118"/>
    </location>
</feature>
<dbReference type="PATRIC" id="fig|1115809.3.peg.1686"/>
<keyword evidence="1 4" id="KW-0238">DNA-binding</keyword>
<feature type="transmembrane region" description="Helical" evidence="2">
    <location>
        <begin position="187"/>
        <end position="205"/>
    </location>
</feature>
<organism evidence="4 5">
    <name type="scientific">Segatella baroniae F0067</name>
    <dbReference type="NCBI Taxonomy" id="1115809"/>
    <lineage>
        <taxon>Bacteria</taxon>
        <taxon>Pseudomonadati</taxon>
        <taxon>Bacteroidota</taxon>
        <taxon>Bacteroidia</taxon>
        <taxon>Bacteroidales</taxon>
        <taxon>Prevotellaceae</taxon>
        <taxon>Segatella</taxon>
    </lineage>
</organism>
<dbReference type="GO" id="GO:0043565">
    <property type="term" value="F:sequence-specific DNA binding"/>
    <property type="evidence" value="ECO:0007669"/>
    <property type="project" value="InterPro"/>
</dbReference>
<dbReference type="InterPro" id="IPR018060">
    <property type="entry name" value="HTH_AraC"/>
</dbReference>
<gene>
    <name evidence="4" type="ORF">HMPREF9135_0683</name>
</gene>
<keyword evidence="2" id="KW-1133">Transmembrane helix</keyword>
<protein>
    <submittedName>
        <fullName evidence="4">DNA-binding helix-turn-helix protein</fullName>
    </submittedName>
</protein>
<dbReference type="PANTHER" id="PTHR43280">
    <property type="entry name" value="ARAC-FAMILY TRANSCRIPTIONAL REGULATOR"/>
    <property type="match status" value="1"/>
</dbReference>
<dbReference type="EMBL" id="AWEY01000032">
    <property type="protein sequence ID" value="ERK38871.1"/>
    <property type="molecule type" value="Genomic_DNA"/>
</dbReference>
<dbReference type="Proteomes" id="UP000016648">
    <property type="component" value="Unassembled WGS sequence"/>
</dbReference>
<feature type="transmembrane region" description="Helical" evidence="2">
    <location>
        <begin position="130"/>
        <end position="151"/>
    </location>
</feature>
<dbReference type="Gene3D" id="1.10.10.60">
    <property type="entry name" value="Homeodomain-like"/>
    <property type="match status" value="2"/>
</dbReference>